<name>A0A418SZS6_9RHOB</name>
<dbReference type="Pfam" id="PF07799">
    <property type="entry name" value="DUF1643"/>
    <property type="match status" value="1"/>
</dbReference>
<protein>
    <submittedName>
        <fullName evidence="1">DUF1643 domain-containing protein</fullName>
    </submittedName>
</protein>
<dbReference type="InterPro" id="IPR012441">
    <property type="entry name" value="DUF1643"/>
</dbReference>
<reference evidence="2" key="1">
    <citation type="submission" date="2018-09" db="EMBL/GenBank/DDBJ databases">
        <title>Acidovorax cavernicola nov. sp. isolated from Gruta de las Maravillas (Aracena, Spain).</title>
        <authorList>
            <person name="Jurado V."/>
            <person name="Gutierrez-Patricio S."/>
            <person name="Gonzalez-Pimentel J.L."/>
            <person name="Miller A.Z."/>
            <person name="Laiz L."/>
            <person name="Saiz-Jimenez C."/>
        </authorList>
    </citation>
    <scope>NUCLEOTIDE SEQUENCE [LARGE SCALE GENOMIC DNA]</scope>
    <source>
        <strain evidence="2">1011MAR3C25</strain>
    </source>
</reference>
<evidence type="ECO:0000313" key="1">
    <source>
        <dbReference type="EMBL" id="RJE86434.1"/>
    </source>
</evidence>
<sequence>MIIRHHQNEGTRSCAMFSDCGGYRYSLTREWGPGDRLLYVMLNPSRADERQNDPTVERCERRARAMGFDAFRVANIFAWRATRPEELKRAADPVGPENDAVLLEGAAWADRVLCAWGAHGAHLGRGAKVERLLRQNGGCLWHLGLTKDRAPRHPLYVAYARFPVPWL</sequence>
<gene>
    <name evidence="1" type="ORF">D3P04_06805</name>
</gene>
<dbReference type="EMBL" id="QZCG01000004">
    <property type="protein sequence ID" value="RJE86434.1"/>
    <property type="molecule type" value="Genomic_DNA"/>
</dbReference>
<dbReference type="RefSeq" id="WP_119747226.1">
    <property type="nucleotide sequence ID" value="NZ_QZCG01000004.1"/>
</dbReference>
<organism evidence="1 2">
    <name type="scientific">Paracoccus onubensis</name>
    <dbReference type="NCBI Taxonomy" id="1675788"/>
    <lineage>
        <taxon>Bacteria</taxon>
        <taxon>Pseudomonadati</taxon>
        <taxon>Pseudomonadota</taxon>
        <taxon>Alphaproteobacteria</taxon>
        <taxon>Rhodobacterales</taxon>
        <taxon>Paracoccaceae</taxon>
        <taxon>Paracoccus</taxon>
    </lineage>
</organism>
<keyword evidence="2" id="KW-1185">Reference proteome</keyword>
<proteinExistence type="predicted"/>
<dbReference type="AlphaFoldDB" id="A0A418SZS6"/>
<dbReference type="OrthoDB" id="9807577at2"/>
<accession>A0A418SZS6</accession>
<evidence type="ECO:0000313" key="2">
    <source>
        <dbReference type="Proteomes" id="UP000284202"/>
    </source>
</evidence>
<dbReference type="Proteomes" id="UP000284202">
    <property type="component" value="Unassembled WGS sequence"/>
</dbReference>
<comment type="caution">
    <text evidence="1">The sequence shown here is derived from an EMBL/GenBank/DDBJ whole genome shotgun (WGS) entry which is preliminary data.</text>
</comment>